<name>A0A2S7FEW5_CLOBU</name>
<dbReference type="PANTHER" id="PTHR30349">
    <property type="entry name" value="PHAGE INTEGRASE-RELATED"/>
    <property type="match status" value="1"/>
</dbReference>
<evidence type="ECO:0000256" key="6">
    <source>
        <dbReference type="ARBA" id="ARBA00023125"/>
    </source>
</evidence>
<comment type="caution">
    <text evidence="12">The sequence shown here is derived from an EMBL/GenBank/DDBJ whole genome shotgun (WGS) entry which is preliminary data.</text>
</comment>
<dbReference type="InterPro" id="IPR044068">
    <property type="entry name" value="CB"/>
</dbReference>
<feature type="domain" description="Core-binding (CB)" evidence="11">
    <location>
        <begin position="7"/>
        <end position="112"/>
    </location>
</feature>
<evidence type="ECO:0000256" key="8">
    <source>
        <dbReference type="ARBA" id="ARBA00023306"/>
    </source>
</evidence>
<dbReference type="InterPro" id="IPR011010">
    <property type="entry name" value="DNA_brk_join_enz"/>
</dbReference>
<keyword evidence="6 9" id="KW-0238">DNA-binding</keyword>
<evidence type="ECO:0000313" key="13">
    <source>
        <dbReference type="Proteomes" id="UP000238081"/>
    </source>
</evidence>
<organism evidence="12 13">
    <name type="scientific">Clostridium butyricum</name>
    <dbReference type="NCBI Taxonomy" id="1492"/>
    <lineage>
        <taxon>Bacteria</taxon>
        <taxon>Bacillati</taxon>
        <taxon>Bacillota</taxon>
        <taxon>Clostridia</taxon>
        <taxon>Eubacteriales</taxon>
        <taxon>Clostridiaceae</taxon>
        <taxon>Clostridium</taxon>
    </lineage>
</organism>
<keyword evidence="2" id="KW-0963">Cytoplasm</keyword>
<evidence type="ECO:0000256" key="3">
    <source>
        <dbReference type="ARBA" id="ARBA00022618"/>
    </source>
</evidence>
<dbReference type="PROSITE" id="PS51900">
    <property type="entry name" value="CB"/>
    <property type="match status" value="1"/>
</dbReference>
<keyword evidence="7" id="KW-0233">DNA recombination</keyword>
<accession>A0A2S7FEW5</accession>
<dbReference type="AlphaFoldDB" id="A0A2S7FEW5"/>
<evidence type="ECO:0000256" key="4">
    <source>
        <dbReference type="ARBA" id="ARBA00022829"/>
    </source>
</evidence>
<dbReference type="GO" id="GO:0007059">
    <property type="term" value="P:chromosome segregation"/>
    <property type="evidence" value="ECO:0007669"/>
    <property type="project" value="UniProtKB-KW"/>
</dbReference>
<dbReference type="Pfam" id="PF00589">
    <property type="entry name" value="Phage_integrase"/>
    <property type="match status" value="1"/>
</dbReference>
<evidence type="ECO:0000256" key="5">
    <source>
        <dbReference type="ARBA" id="ARBA00022908"/>
    </source>
</evidence>
<comment type="subcellular location">
    <subcellularLocation>
        <location evidence="1">Cytoplasm</location>
    </subcellularLocation>
</comment>
<dbReference type="Gene3D" id="1.10.150.130">
    <property type="match status" value="1"/>
</dbReference>
<dbReference type="Proteomes" id="UP000238081">
    <property type="component" value="Unassembled WGS sequence"/>
</dbReference>
<dbReference type="Gene3D" id="1.10.443.10">
    <property type="entry name" value="Intergrase catalytic core"/>
    <property type="match status" value="1"/>
</dbReference>
<dbReference type="RefSeq" id="WP_043665827.1">
    <property type="nucleotide sequence ID" value="NZ_JBNONY010000002.1"/>
</dbReference>
<protein>
    <submittedName>
        <fullName evidence="12">Recombinase</fullName>
    </submittedName>
</protein>
<evidence type="ECO:0000256" key="2">
    <source>
        <dbReference type="ARBA" id="ARBA00022490"/>
    </source>
</evidence>
<keyword evidence="3" id="KW-0132">Cell division</keyword>
<dbReference type="InterPro" id="IPR013762">
    <property type="entry name" value="Integrase-like_cat_sf"/>
</dbReference>
<feature type="domain" description="Tyr recombinase" evidence="10">
    <location>
        <begin position="134"/>
        <end position="315"/>
    </location>
</feature>
<dbReference type="InterPro" id="IPR050090">
    <property type="entry name" value="Tyrosine_recombinase_XerCD"/>
</dbReference>
<dbReference type="GO" id="GO:0006310">
    <property type="term" value="P:DNA recombination"/>
    <property type="evidence" value="ECO:0007669"/>
    <property type="project" value="UniProtKB-KW"/>
</dbReference>
<dbReference type="GO" id="GO:0015074">
    <property type="term" value="P:DNA integration"/>
    <property type="evidence" value="ECO:0007669"/>
    <property type="project" value="UniProtKB-KW"/>
</dbReference>
<dbReference type="GO" id="GO:0051301">
    <property type="term" value="P:cell division"/>
    <property type="evidence" value="ECO:0007669"/>
    <property type="project" value="UniProtKB-KW"/>
</dbReference>
<evidence type="ECO:0000256" key="7">
    <source>
        <dbReference type="ARBA" id="ARBA00023172"/>
    </source>
</evidence>
<dbReference type="GO" id="GO:0003677">
    <property type="term" value="F:DNA binding"/>
    <property type="evidence" value="ECO:0007669"/>
    <property type="project" value="UniProtKB-UniRule"/>
</dbReference>
<reference evidence="12 13" key="1">
    <citation type="submission" date="2016-01" db="EMBL/GenBank/DDBJ databases">
        <title>Characterization of the Clostridium difficile lineages that are prevalent in Hong Kong and China.</title>
        <authorList>
            <person name="Kwok J.S.-L."/>
            <person name="Lam W.-Y."/>
            <person name="Ip M."/>
            <person name="Chan T.-F."/>
            <person name="Hawkey P.M."/>
            <person name="Tsui S.K.-W."/>
        </authorList>
    </citation>
    <scope>NUCLEOTIDE SEQUENCE [LARGE SCALE GENOMIC DNA]</scope>
    <source>
        <strain evidence="12 13">300064</strain>
    </source>
</reference>
<proteinExistence type="predicted"/>
<keyword evidence="4" id="KW-0159">Chromosome partition</keyword>
<dbReference type="GO" id="GO:0005737">
    <property type="term" value="C:cytoplasm"/>
    <property type="evidence" value="ECO:0007669"/>
    <property type="project" value="UniProtKB-SubCell"/>
</dbReference>
<sequence length="323" mass="37672">MEYKINVRLPGVVTNYLSYMSSIKGSSKKTLHVYTTDLILFFRFLKRDRNLINIDIPFEEIEIYDINKEFIRSIDSSDIYSFLSYTEFERNNSNVTRRRKIACLKSFFRFLYVKLHMIDTDLCENLERPKAKPKLPVYLKENECVSLLNNITGRNIVRDRCIITLFINTGLRLSELCSINISSIKDDTLVVLGKGNKERYIYLNESCLSQLEVYLRYRSEKYIPIKEGHEDALFLSEQKQRINPRSVENIVVKAVKSACLDKHYSAHKLRHTCATLLYKAGADIRSIQTLLGHESVATTQIYTHVDVDQIRDIVKLNPLNKHK</sequence>
<dbReference type="EMBL" id="LRDH01000002">
    <property type="protein sequence ID" value="PPV17688.1"/>
    <property type="molecule type" value="Genomic_DNA"/>
</dbReference>
<evidence type="ECO:0000259" key="10">
    <source>
        <dbReference type="PROSITE" id="PS51898"/>
    </source>
</evidence>
<keyword evidence="8" id="KW-0131">Cell cycle</keyword>
<evidence type="ECO:0000256" key="9">
    <source>
        <dbReference type="PROSITE-ProRule" id="PRU01248"/>
    </source>
</evidence>
<dbReference type="PANTHER" id="PTHR30349:SF77">
    <property type="entry name" value="TYROSINE RECOMBINASE XERC"/>
    <property type="match status" value="1"/>
</dbReference>
<gene>
    <name evidence="12" type="ORF">AWN73_06705</name>
</gene>
<dbReference type="InterPro" id="IPR002104">
    <property type="entry name" value="Integrase_catalytic"/>
</dbReference>
<evidence type="ECO:0000313" key="12">
    <source>
        <dbReference type="EMBL" id="PPV17688.1"/>
    </source>
</evidence>
<dbReference type="InterPro" id="IPR010998">
    <property type="entry name" value="Integrase_recombinase_N"/>
</dbReference>
<keyword evidence="5" id="KW-0229">DNA integration</keyword>
<dbReference type="PROSITE" id="PS51898">
    <property type="entry name" value="TYR_RECOMBINASE"/>
    <property type="match status" value="1"/>
</dbReference>
<evidence type="ECO:0000256" key="1">
    <source>
        <dbReference type="ARBA" id="ARBA00004496"/>
    </source>
</evidence>
<evidence type="ECO:0000259" key="11">
    <source>
        <dbReference type="PROSITE" id="PS51900"/>
    </source>
</evidence>
<dbReference type="SUPFAM" id="SSF56349">
    <property type="entry name" value="DNA breaking-rejoining enzymes"/>
    <property type="match status" value="1"/>
</dbReference>